<dbReference type="GeneID" id="109377527"/>
<feature type="compositionally biased region" description="Low complexity" evidence="1">
    <location>
        <begin position="1"/>
        <end position="10"/>
    </location>
</feature>
<dbReference type="Proteomes" id="UP000694851">
    <property type="component" value="Unplaced"/>
</dbReference>
<evidence type="ECO:0000256" key="1">
    <source>
        <dbReference type="SAM" id="MobiDB-lite"/>
    </source>
</evidence>
<feature type="compositionally biased region" description="Basic and acidic residues" evidence="1">
    <location>
        <begin position="231"/>
        <end position="242"/>
    </location>
</feature>
<gene>
    <name evidence="3" type="primary">LOC109377527</name>
</gene>
<feature type="region of interest" description="Disordered" evidence="1">
    <location>
        <begin position="231"/>
        <end position="253"/>
    </location>
</feature>
<feature type="region of interest" description="Disordered" evidence="1">
    <location>
        <begin position="1"/>
        <end position="125"/>
    </location>
</feature>
<protein>
    <submittedName>
        <fullName evidence="3">Uncharacterized protein LOC109377527</fullName>
    </submittedName>
</protein>
<feature type="compositionally biased region" description="Low complexity" evidence="1">
    <location>
        <begin position="64"/>
        <end position="75"/>
    </location>
</feature>
<dbReference type="AlphaFoldDB" id="A0A8B7QLH0"/>
<accession>A0A8B7QLH0</accession>
<sequence length="253" mass="27144">MAEDGLALRPGRARPPAPASLRPFAPSGRARAYSQEAALGARGQAGPLAEYSPPSSSRRRCRRASAGPGRRCGPASWAGRGTGADTANWLLPARPRPLSALPPRWATEGPTPARPTAEAVRAELRDPTYTGATRLAGRTRLRHWPRATLAPAQKAAIEAFPLRGATGGLGYSGRTCEWRGHLESILAALPRCGHLSCSVCPTSSTQRNEMEEQTKRNKKKPTITSCLHVPPAREHEGERERPTITSCPPCWGT</sequence>
<dbReference type="KEGG" id="hai:109377527"/>
<feature type="compositionally biased region" description="Low complexity" evidence="1">
    <location>
        <begin position="89"/>
        <end position="106"/>
    </location>
</feature>
<name>A0A8B7QLH0_HIPAR</name>
<keyword evidence="2" id="KW-1185">Reference proteome</keyword>
<reference evidence="3" key="1">
    <citation type="submission" date="2025-08" db="UniProtKB">
        <authorList>
            <consortium name="RefSeq"/>
        </authorList>
    </citation>
    <scope>IDENTIFICATION</scope>
    <source>
        <tissue evidence="3">Muscle</tissue>
    </source>
</reference>
<evidence type="ECO:0000313" key="3">
    <source>
        <dbReference type="RefSeq" id="XP_019489446.1"/>
    </source>
</evidence>
<proteinExistence type="predicted"/>
<dbReference type="RefSeq" id="XP_019489446.1">
    <property type="nucleotide sequence ID" value="XM_019633901.1"/>
</dbReference>
<organism evidence="2 3">
    <name type="scientific">Hipposideros armiger</name>
    <name type="common">Great Himalayan leaf-nosed bat</name>
    <dbReference type="NCBI Taxonomy" id="186990"/>
    <lineage>
        <taxon>Eukaryota</taxon>
        <taxon>Metazoa</taxon>
        <taxon>Chordata</taxon>
        <taxon>Craniata</taxon>
        <taxon>Vertebrata</taxon>
        <taxon>Euteleostomi</taxon>
        <taxon>Mammalia</taxon>
        <taxon>Eutheria</taxon>
        <taxon>Laurasiatheria</taxon>
        <taxon>Chiroptera</taxon>
        <taxon>Yinpterochiroptera</taxon>
        <taxon>Rhinolophoidea</taxon>
        <taxon>Hipposideridae</taxon>
        <taxon>Hipposideros</taxon>
    </lineage>
</organism>
<evidence type="ECO:0000313" key="2">
    <source>
        <dbReference type="Proteomes" id="UP000694851"/>
    </source>
</evidence>